<accession>A0A2Z7D0T6</accession>
<dbReference type="Proteomes" id="UP000250235">
    <property type="component" value="Unassembled WGS sequence"/>
</dbReference>
<organism evidence="1 2">
    <name type="scientific">Dorcoceras hygrometricum</name>
    <dbReference type="NCBI Taxonomy" id="472368"/>
    <lineage>
        <taxon>Eukaryota</taxon>
        <taxon>Viridiplantae</taxon>
        <taxon>Streptophyta</taxon>
        <taxon>Embryophyta</taxon>
        <taxon>Tracheophyta</taxon>
        <taxon>Spermatophyta</taxon>
        <taxon>Magnoliopsida</taxon>
        <taxon>eudicotyledons</taxon>
        <taxon>Gunneridae</taxon>
        <taxon>Pentapetalae</taxon>
        <taxon>asterids</taxon>
        <taxon>lamiids</taxon>
        <taxon>Lamiales</taxon>
        <taxon>Gesneriaceae</taxon>
        <taxon>Didymocarpoideae</taxon>
        <taxon>Trichosporeae</taxon>
        <taxon>Loxocarpinae</taxon>
        <taxon>Dorcoceras</taxon>
    </lineage>
</organism>
<gene>
    <name evidence="1" type="ORF">F511_37723</name>
</gene>
<protein>
    <submittedName>
        <fullName evidence="1">Uncharacterized protein</fullName>
    </submittedName>
</protein>
<proteinExistence type="predicted"/>
<evidence type="ECO:0000313" key="1">
    <source>
        <dbReference type="EMBL" id="KZV52277.1"/>
    </source>
</evidence>
<reference evidence="1 2" key="1">
    <citation type="journal article" date="2015" name="Proc. Natl. Acad. Sci. U.S.A.">
        <title>The resurrection genome of Boea hygrometrica: A blueprint for survival of dehydration.</title>
        <authorList>
            <person name="Xiao L."/>
            <person name="Yang G."/>
            <person name="Zhang L."/>
            <person name="Yang X."/>
            <person name="Zhao S."/>
            <person name="Ji Z."/>
            <person name="Zhou Q."/>
            <person name="Hu M."/>
            <person name="Wang Y."/>
            <person name="Chen M."/>
            <person name="Xu Y."/>
            <person name="Jin H."/>
            <person name="Xiao X."/>
            <person name="Hu G."/>
            <person name="Bao F."/>
            <person name="Hu Y."/>
            <person name="Wan P."/>
            <person name="Li L."/>
            <person name="Deng X."/>
            <person name="Kuang T."/>
            <person name="Xiang C."/>
            <person name="Zhu J.K."/>
            <person name="Oliver M.J."/>
            <person name="He Y."/>
        </authorList>
    </citation>
    <scope>NUCLEOTIDE SEQUENCE [LARGE SCALE GENOMIC DNA]</scope>
    <source>
        <strain evidence="2">cv. XS01</strain>
    </source>
</reference>
<sequence>MERRCLTLNSESDVARRKDEFSSKMQAAVFSDKMQKMDSAVEKISAVEQNKDKAVIRHLYVEQTDQIRSGCLSAGT</sequence>
<dbReference type="AlphaFoldDB" id="A0A2Z7D0T6"/>
<dbReference type="EMBL" id="KQ991132">
    <property type="protein sequence ID" value="KZV52277.1"/>
    <property type="molecule type" value="Genomic_DNA"/>
</dbReference>
<keyword evidence="2" id="KW-1185">Reference proteome</keyword>
<name>A0A2Z7D0T6_9LAMI</name>
<evidence type="ECO:0000313" key="2">
    <source>
        <dbReference type="Proteomes" id="UP000250235"/>
    </source>
</evidence>